<evidence type="ECO:0000313" key="3">
    <source>
        <dbReference type="Proteomes" id="UP000002535"/>
    </source>
</evidence>
<keyword evidence="3" id="KW-1185">Reference proteome</keyword>
<dbReference type="KEGG" id="pmn:PMN2A_0405"/>
<keyword evidence="1" id="KW-1133">Transmembrane helix</keyword>
<feature type="transmembrane region" description="Helical" evidence="1">
    <location>
        <begin position="20"/>
        <end position="37"/>
    </location>
</feature>
<accession>Q46KT1</accession>
<gene>
    <name evidence="2" type="ordered locus">PMN2A_0405</name>
</gene>
<dbReference type="EMBL" id="CP000095">
    <property type="protein sequence ID" value="AAZ57897.1"/>
    <property type="molecule type" value="Genomic_DNA"/>
</dbReference>
<evidence type="ECO:0000313" key="2">
    <source>
        <dbReference type="EMBL" id="AAZ57897.1"/>
    </source>
</evidence>
<dbReference type="STRING" id="59920.PMN2A_0405"/>
<dbReference type="Proteomes" id="UP000002535">
    <property type="component" value="Chromosome"/>
</dbReference>
<evidence type="ECO:0000256" key="1">
    <source>
        <dbReference type="SAM" id="Phobius"/>
    </source>
</evidence>
<reference evidence="2 3" key="1">
    <citation type="journal article" date="2007" name="PLoS Genet.">
        <title>Patterns and implications of gene gain and loss in the evolution of Prochlorococcus.</title>
        <authorList>
            <person name="Kettler G.C."/>
            <person name="Martiny A.C."/>
            <person name="Huang K."/>
            <person name="Zucker J."/>
            <person name="Coleman M.L."/>
            <person name="Rodrigue S."/>
            <person name="Chen F."/>
            <person name="Lapidus A."/>
            <person name="Ferriera S."/>
            <person name="Johnson J."/>
            <person name="Steglich C."/>
            <person name="Church G.M."/>
            <person name="Richardson P."/>
            <person name="Chisholm S.W."/>
        </authorList>
    </citation>
    <scope>NUCLEOTIDE SEQUENCE [LARGE SCALE GENOMIC DNA]</scope>
    <source>
        <strain evidence="2 3">NATL2A</strain>
    </source>
</reference>
<sequence length="51" mass="5888">MYIKFLSKEMDSENQSWKVWVFVFCLNVIAIGGAFYLKSIGIDLYAFRGTS</sequence>
<proteinExistence type="predicted"/>
<dbReference type="HOGENOM" id="CLU_217321_0_0_3"/>
<keyword evidence="1" id="KW-0472">Membrane</keyword>
<dbReference type="PhylomeDB" id="Q46KT1"/>
<name>Q46KT1_PROMT</name>
<keyword evidence="1" id="KW-0812">Transmembrane</keyword>
<dbReference type="AlphaFoldDB" id="Q46KT1"/>
<protein>
    <submittedName>
        <fullName evidence="2">Uncharacterized protein</fullName>
    </submittedName>
</protein>
<organism evidence="2 3">
    <name type="scientific">Prochlorococcus marinus (strain NATL2A)</name>
    <dbReference type="NCBI Taxonomy" id="59920"/>
    <lineage>
        <taxon>Bacteria</taxon>
        <taxon>Bacillati</taxon>
        <taxon>Cyanobacteriota</taxon>
        <taxon>Cyanophyceae</taxon>
        <taxon>Synechococcales</taxon>
        <taxon>Prochlorococcaceae</taxon>
        <taxon>Prochlorococcus</taxon>
    </lineage>
</organism>